<feature type="region of interest" description="Disordered" evidence="11">
    <location>
        <begin position="304"/>
        <end position="323"/>
    </location>
</feature>
<name>A0A670JLE4_PODMU</name>
<evidence type="ECO:0000256" key="11">
    <source>
        <dbReference type="SAM" id="MobiDB-lite"/>
    </source>
</evidence>
<evidence type="ECO:0000256" key="3">
    <source>
        <dbReference type="ARBA" id="ARBA00022692"/>
    </source>
</evidence>
<dbReference type="GO" id="GO:0005886">
    <property type="term" value="C:plasma membrane"/>
    <property type="evidence" value="ECO:0007669"/>
    <property type="project" value="UniProtKB-SubCell"/>
</dbReference>
<keyword evidence="6 12" id="KW-0472">Membrane</keyword>
<keyword evidence="8" id="KW-0325">Glycoprotein</keyword>
<keyword evidence="2" id="KW-1003">Cell membrane</keyword>
<comment type="similarity">
    <text evidence="10">Belongs to the G-protein coupled receptor 1 family.</text>
</comment>
<feature type="transmembrane region" description="Helical" evidence="12">
    <location>
        <begin position="213"/>
        <end position="239"/>
    </location>
</feature>
<dbReference type="InterPro" id="IPR017452">
    <property type="entry name" value="GPCR_Rhodpsn_7TM"/>
</dbReference>
<dbReference type="PRINTS" id="PR00237">
    <property type="entry name" value="GPCRRHODOPSN"/>
</dbReference>
<evidence type="ECO:0000256" key="10">
    <source>
        <dbReference type="RuleBase" id="RU000688"/>
    </source>
</evidence>
<evidence type="ECO:0000313" key="15">
    <source>
        <dbReference type="Proteomes" id="UP000472272"/>
    </source>
</evidence>
<comment type="subcellular location">
    <subcellularLocation>
        <location evidence="1">Cell membrane</location>
        <topology evidence="1">Multi-pass membrane protein</topology>
    </subcellularLocation>
</comment>
<dbReference type="PANTHER" id="PTHR24232:SF97">
    <property type="entry name" value="G-PROTEIN COUPLED RECEPTORS FAMILY 1 PROFILE DOMAIN-CONTAINING PROTEIN"/>
    <property type="match status" value="1"/>
</dbReference>
<dbReference type="OMA" id="YMSISLI"/>
<dbReference type="Proteomes" id="UP000472272">
    <property type="component" value="Chromosome 5"/>
</dbReference>
<protein>
    <submittedName>
        <fullName evidence="14">G-protein coupled receptor 35-like</fullName>
    </submittedName>
</protein>
<organism evidence="14 15">
    <name type="scientific">Podarcis muralis</name>
    <name type="common">Wall lizard</name>
    <name type="synonym">Lacerta muralis</name>
    <dbReference type="NCBI Taxonomy" id="64176"/>
    <lineage>
        <taxon>Eukaryota</taxon>
        <taxon>Metazoa</taxon>
        <taxon>Chordata</taxon>
        <taxon>Craniata</taxon>
        <taxon>Vertebrata</taxon>
        <taxon>Euteleostomi</taxon>
        <taxon>Lepidosauria</taxon>
        <taxon>Squamata</taxon>
        <taxon>Bifurcata</taxon>
        <taxon>Unidentata</taxon>
        <taxon>Episquamata</taxon>
        <taxon>Laterata</taxon>
        <taxon>Lacertibaenia</taxon>
        <taxon>Lacertidae</taxon>
        <taxon>Podarcis</taxon>
    </lineage>
</organism>
<keyword evidence="15" id="KW-1185">Reference proteome</keyword>
<accession>A0A670JLE4</accession>
<feature type="transmembrane region" description="Helical" evidence="12">
    <location>
        <begin position="130"/>
        <end position="150"/>
    </location>
</feature>
<dbReference type="Ensembl" id="ENSPMRT00000026260.1">
    <property type="protein sequence ID" value="ENSPMRP00000024745.1"/>
    <property type="gene ID" value="ENSPMRG00000015998.1"/>
</dbReference>
<feature type="transmembrane region" description="Helical" evidence="12">
    <location>
        <begin position="54"/>
        <end position="76"/>
    </location>
</feature>
<feature type="transmembrane region" description="Helical" evidence="12">
    <location>
        <begin position="20"/>
        <end position="42"/>
    </location>
</feature>
<evidence type="ECO:0000256" key="2">
    <source>
        <dbReference type="ARBA" id="ARBA00022475"/>
    </source>
</evidence>
<reference evidence="14" key="3">
    <citation type="submission" date="2025-09" db="UniProtKB">
        <authorList>
            <consortium name="Ensembl"/>
        </authorList>
    </citation>
    <scope>IDENTIFICATION</scope>
</reference>
<feature type="transmembrane region" description="Helical" evidence="12">
    <location>
        <begin position="88"/>
        <end position="109"/>
    </location>
</feature>
<feature type="domain" description="G-protein coupled receptors family 1 profile" evidence="13">
    <location>
        <begin position="33"/>
        <end position="276"/>
    </location>
</feature>
<keyword evidence="5 10" id="KW-0297">G-protein coupled receptor</keyword>
<dbReference type="Gene3D" id="1.20.1070.10">
    <property type="entry name" value="Rhodopsin 7-helix transmembrane proteins"/>
    <property type="match status" value="1"/>
</dbReference>
<dbReference type="PROSITE" id="PS00237">
    <property type="entry name" value="G_PROTEIN_RECEP_F1_1"/>
    <property type="match status" value="1"/>
</dbReference>
<dbReference type="GO" id="GO:0004930">
    <property type="term" value="F:G protein-coupled receptor activity"/>
    <property type="evidence" value="ECO:0007669"/>
    <property type="project" value="UniProtKB-KW"/>
</dbReference>
<dbReference type="GO" id="GO:0007200">
    <property type="term" value="P:phospholipase C-activating G protein-coupled receptor signaling pathway"/>
    <property type="evidence" value="ECO:0007669"/>
    <property type="project" value="TreeGrafter"/>
</dbReference>
<sequence>GRSQAVNPLLKWAGILTFEIILYSLLTFFGVIFNTVALWVFCFKLGKWTETRVYMINLALADYTLVLILPFIMYFHYNNWPVDDFCSVIFGISSMNMPMSIGIIMLIAVDRYLAIKHPLKAKVIRSPRKAALFCLFVWLCCLLYTIPFSLSLKGEFCFHILSKENTALTLVRLIVFFFIPLVILLFCSVQVIRCLRKKHNAGPHEEKLTQKAIWVVSVNLATFIICFLPFHLSLLFSYVAKSFGGADCEVWQAIANTIHATALMTKLNCCLDAVCYYMVAKEFQEAAALLPPFNVMQSRSNLTQDSQLQSKTPENSQLQSLNS</sequence>
<evidence type="ECO:0000256" key="12">
    <source>
        <dbReference type="SAM" id="Phobius"/>
    </source>
</evidence>
<keyword evidence="9 10" id="KW-0807">Transducer</keyword>
<evidence type="ECO:0000256" key="9">
    <source>
        <dbReference type="ARBA" id="ARBA00023224"/>
    </source>
</evidence>
<reference evidence="14" key="2">
    <citation type="submission" date="2025-08" db="UniProtKB">
        <authorList>
            <consortium name="Ensembl"/>
        </authorList>
    </citation>
    <scope>IDENTIFICATION</scope>
</reference>
<dbReference type="PRINTS" id="PR01157">
    <property type="entry name" value="P2YPURNOCPTR"/>
</dbReference>
<dbReference type="GO" id="GO:0035025">
    <property type="term" value="P:positive regulation of Rho protein signal transduction"/>
    <property type="evidence" value="ECO:0007669"/>
    <property type="project" value="TreeGrafter"/>
</dbReference>
<gene>
    <name evidence="14" type="primary">LOC114597764</name>
</gene>
<feature type="transmembrane region" description="Helical" evidence="12">
    <location>
        <begin position="170"/>
        <end position="192"/>
    </location>
</feature>
<proteinExistence type="inferred from homology"/>
<dbReference type="PANTHER" id="PTHR24232">
    <property type="entry name" value="G-PROTEIN COUPLED RECEPTOR"/>
    <property type="match status" value="1"/>
</dbReference>
<evidence type="ECO:0000256" key="8">
    <source>
        <dbReference type="ARBA" id="ARBA00023180"/>
    </source>
</evidence>
<evidence type="ECO:0000256" key="1">
    <source>
        <dbReference type="ARBA" id="ARBA00004651"/>
    </source>
</evidence>
<dbReference type="FunFam" id="1.20.1070.10:FF:000142">
    <property type="entry name" value="G protein-coupled receptor 55"/>
    <property type="match status" value="1"/>
</dbReference>
<keyword evidence="4 12" id="KW-1133">Transmembrane helix</keyword>
<evidence type="ECO:0000256" key="5">
    <source>
        <dbReference type="ARBA" id="ARBA00023040"/>
    </source>
</evidence>
<dbReference type="InterPro" id="IPR000276">
    <property type="entry name" value="GPCR_Rhodpsn"/>
</dbReference>
<dbReference type="Pfam" id="PF00001">
    <property type="entry name" value="7tm_1"/>
    <property type="match status" value="1"/>
</dbReference>
<evidence type="ECO:0000256" key="4">
    <source>
        <dbReference type="ARBA" id="ARBA00022989"/>
    </source>
</evidence>
<reference evidence="14 15" key="1">
    <citation type="journal article" date="2019" name="Proc. Natl. Acad. Sci. U.S.A.">
        <title>Regulatory changes in pterin and carotenoid genes underlie balanced color polymorphisms in the wall lizard.</title>
        <authorList>
            <person name="Andrade P."/>
            <person name="Pinho C."/>
            <person name="Perez I de Lanuza G."/>
            <person name="Afonso S."/>
            <person name="Brejcha J."/>
            <person name="Rubin C.J."/>
            <person name="Wallerman O."/>
            <person name="Pereira P."/>
            <person name="Sabatino S.J."/>
            <person name="Bellati A."/>
            <person name="Pellitteri-Rosa D."/>
            <person name="Bosakova Z."/>
            <person name="Bunikis I."/>
            <person name="Carretero M.A."/>
            <person name="Feiner N."/>
            <person name="Marsik P."/>
            <person name="Pauperio F."/>
            <person name="Salvi D."/>
            <person name="Soler L."/>
            <person name="While G.M."/>
            <person name="Uller T."/>
            <person name="Font E."/>
            <person name="Andersson L."/>
            <person name="Carneiro M."/>
        </authorList>
    </citation>
    <scope>NUCLEOTIDE SEQUENCE</scope>
</reference>
<evidence type="ECO:0000259" key="13">
    <source>
        <dbReference type="PROSITE" id="PS50262"/>
    </source>
</evidence>
<keyword evidence="7 10" id="KW-0675">Receptor</keyword>
<keyword evidence="3 10" id="KW-0812">Transmembrane</keyword>
<dbReference type="AlphaFoldDB" id="A0A670JLE4"/>
<dbReference type="SUPFAM" id="SSF81321">
    <property type="entry name" value="Family A G protein-coupled receptor-like"/>
    <property type="match status" value="1"/>
</dbReference>
<evidence type="ECO:0000256" key="7">
    <source>
        <dbReference type="ARBA" id="ARBA00023170"/>
    </source>
</evidence>
<dbReference type="PROSITE" id="PS50262">
    <property type="entry name" value="G_PROTEIN_RECEP_F1_2"/>
    <property type="match status" value="1"/>
</dbReference>
<dbReference type="GeneTree" id="ENSGT01040000240444"/>
<evidence type="ECO:0000256" key="6">
    <source>
        <dbReference type="ARBA" id="ARBA00023136"/>
    </source>
</evidence>
<evidence type="ECO:0000313" key="14">
    <source>
        <dbReference type="Ensembl" id="ENSPMRP00000024745.1"/>
    </source>
</evidence>